<dbReference type="AlphaFoldDB" id="A0A6A3N4Y2"/>
<dbReference type="Gene3D" id="2.60.120.620">
    <property type="entry name" value="q2cbj1_9rhob like domain"/>
    <property type="match status" value="1"/>
</dbReference>
<organism evidence="2 3">
    <name type="scientific">Phytophthora rubi</name>
    <dbReference type="NCBI Taxonomy" id="129364"/>
    <lineage>
        <taxon>Eukaryota</taxon>
        <taxon>Sar</taxon>
        <taxon>Stramenopiles</taxon>
        <taxon>Oomycota</taxon>
        <taxon>Peronosporomycetes</taxon>
        <taxon>Peronosporales</taxon>
        <taxon>Peronosporaceae</taxon>
        <taxon>Phytophthora</taxon>
    </lineage>
</organism>
<accession>A0A6A3N4Y2</accession>
<protein>
    <recommendedName>
        <fullName evidence="1">Fe2OG dioxygenase domain-containing protein</fullName>
    </recommendedName>
</protein>
<name>A0A6A3N4Y2_9STRA</name>
<comment type="caution">
    <text evidence="2">The sequence shown here is derived from an EMBL/GenBank/DDBJ whole genome shotgun (WGS) entry which is preliminary data.</text>
</comment>
<proteinExistence type="predicted"/>
<dbReference type="EMBL" id="QXFU01000334">
    <property type="protein sequence ID" value="KAE9036347.1"/>
    <property type="molecule type" value="Genomic_DNA"/>
</dbReference>
<dbReference type="InterPro" id="IPR005123">
    <property type="entry name" value="Oxoglu/Fe-dep_dioxygenase_dom"/>
</dbReference>
<dbReference type="OrthoDB" id="116233at2759"/>
<dbReference type="Proteomes" id="UP000435112">
    <property type="component" value="Unassembled WGS sequence"/>
</dbReference>
<gene>
    <name evidence="2" type="ORF">PR002_g7135</name>
</gene>
<dbReference type="PROSITE" id="PS51471">
    <property type="entry name" value="FE2OG_OXY"/>
    <property type="match status" value="1"/>
</dbReference>
<dbReference type="PANTHER" id="PTHR33099">
    <property type="entry name" value="FE2OG DIOXYGENASE DOMAIN-CONTAINING PROTEIN"/>
    <property type="match status" value="1"/>
</dbReference>
<evidence type="ECO:0000313" key="2">
    <source>
        <dbReference type="EMBL" id="KAE9036347.1"/>
    </source>
</evidence>
<evidence type="ECO:0000259" key="1">
    <source>
        <dbReference type="PROSITE" id="PS51471"/>
    </source>
</evidence>
<evidence type="ECO:0000313" key="3">
    <source>
        <dbReference type="Proteomes" id="UP000435112"/>
    </source>
</evidence>
<dbReference type="PANTHER" id="PTHR33099:SF7">
    <property type="entry name" value="MYND-TYPE DOMAIN-CONTAINING PROTEIN"/>
    <property type="match status" value="1"/>
</dbReference>
<feature type="domain" description="Fe2OG dioxygenase" evidence="1">
    <location>
        <begin position="144"/>
        <end position="245"/>
    </location>
</feature>
<sequence length="780" mass="87405">MAFKEDFKDGKWPFGGEGGPGEVPVPTGAACIKISEILALADEHAGEYSFGGRADTLPPVPGLFVDEVGSVSVPLDQAQAEKLIAKCEKSPFGHNMDTKLDENVRKSWQLAPDQVDIKNPLWQTGIEKLSETIASRLLGYKGVPLQCVLYKLLVYGEGGHFLKHQDTEKEDGMIATLVVQPPSTHEGGDLIVYRGGEVEHRHDFGKSDGSAPYFCHYAVHYADAEHALERVTKGFRLALVYSICLPASMRHLKRDPSRKLADDLADAIGAMGPEDESFVLLLSHEYTKKSIGDLGSGALKGVDNARFRALEEANSAVAADKKLRFFIAKLAVKVNNRLDEEGWGRWGREQAMHWYTTSGESLGHWKDSVLKEKLNFLNPGQETFMQLWKAYGNAEDVYTGNEGPIKSTRYSRFAIVAWPASRNLENVLSLISAELAVEELLSRRPVDASTLRWFLDAVSARYALGPSNRVARKASLRFSRSFCELLLDASDADLAKRFFRDYCPRLGNLHGNDTIIPVIIKVVKAFAWGDVGEALLDVLGNRTGMFQYETPGDSEMELLLQVADAVDDAGARQDLIKMAAGKDLKLRTFNVVDMFWKHVILPSDAQVFKAMADKILKKEPSELGPFVECFSKYVDKRDTTGKFAVLEEIASKRMGWLKEKIERLDKFDKTFSWKMPYAEDPENPAIEEFLRGPEESMTTEDVKKFADIHDAKEFINSYKEENLYEASCNMQAVDGDEPFVTITKTREWFDNAQNKLARYRDELAKLTEHFNGPPKKARRD</sequence>
<reference evidence="2 3" key="1">
    <citation type="submission" date="2018-09" db="EMBL/GenBank/DDBJ databases">
        <title>Genomic investigation of the strawberry pathogen Phytophthora fragariae indicates pathogenicity is determined by transcriptional variation in three key races.</title>
        <authorList>
            <person name="Adams T.M."/>
            <person name="Armitage A.D."/>
            <person name="Sobczyk M.K."/>
            <person name="Bates H.J."/>
            <person name="Dunwell J.M."/>
            <person name="Nellist C.F."/>
            <person name="Harrison R.J."/>
        </authorList>
    </citation>
    <scope>NUCLEOTIDE SEQUENCE [LARGE SCALE GENOMIC DNA]</scope>
    <source>
        <strain evidence="2 3">SCRP324</strain>
    </source>
</reference>